<evidence type="ECO:0000313" key="2">
    <source>
        <dbReference type="EMBL" id="NOT33269.1"/>
    </source>
</evidence>
<reference evidence="2 3" key="1">
    <citation type="submission" date="2020-04" db="EMBL/GenBank/DDBJ databases">
        <title>Metagenomic profiling of ammonia- and methane-oxidizing microorganisms in a Dutch drinking water treatment plant.</title>
        <authorList>
            <person name="Poghosyan L."/>
            <person name="Leucker S."/>
        </authorList>
    </citation>
    <scope>NUCLEOTIDE SEQUENCE [LARGE SCALE GENOMIC DNA]</scope>
    <source>
        <strain evidence="2">S-RSF-IL-03</strain>
    </source>
</reference>
<gene>
    <name evidence="2" type="ORF">HOP12_03770</name>
</gene>
<feature type="signal peptide" evidence="1">
    <location>
        <begin position="1"/>
        <end position="27"/>
    </location>
</feature>
<dbReference type="Proteomes" id="UP000580839">
    <property type="component" value="Unassembled WGS sequence"/>
</dbReference>
<proteinExistence type="predicted"/>
<dbReference type="Gene3D" id="2.60.40.4070">
    <property type="match status" value="1"/>
</dbReference>
<feature type="chain" id="PRO_5032759332" description="T9SS type A sorting domain-containing protein" evidence="1">
    <location>
        <begin position="28"/>
        <end position="374"/>
    </location>
</feature>
<sequence length="374" mass="39135">MPTLRSFSAALLLFGGALMVGASPIVAADWVVTSLPSGYHYRLAVGLNGMVYACGGSQLHVSADDGVTWTPGGVIAPNTLPQALVCSPSGALYAGDFAVGVFCSDDACATWLGVELPQATHSFSTGCFAFGTGGEVYAGTIDGVYRSSDLGLTWEARSTGLLGRHVRTMAVTADQRVFVHTLYPAQIDGLYRSTDRGDTWVRLGGNAPYFSALIAAPNGDLLGTSDESVFRSTDGGVVWSSSGSGLGANENLTSIVITPTGRMIAGGYRVDRSDAGVLDAGDGPTRSSAHVLRQNSPNPFPRSTRIGFTLARSARVDLAVFDLTGRHVATLAEGVHEPGEHAVMFDGSVLPAGAYLYRFVADGVTTSRRMILMR</sequence>
<protein>
    <recommendedName>
        <fullName evidence="4">T9SS type A sorting domain-containing protein</fullName>
    </recommendedName>
</protein>
<accession>A0A849SVS6</accession>
<dbReference type="SUPFAM" id="SSF110296">
    <property type="entry name" value="Oligoxyloglucan reducing end-specific cellobiohydrolase"/>
    <property type="match status" value="1"/>
</dbReference>
<keyword evidence="1" id="KW-0732">Signal</keyword>
<dbReference type="EMBL" id="JABFRW010000036">
    <property type="protein sequence ID" value="NOT33269.1"/>
    <property type="molecule type" value="Genomic_DNA"/>
</dbReference>
<dbReference type="GO" id="GO:0010411">
    <property type="term" value="P:xyloglucan metabolic process"/>
    <property type="evidence" value="ECO:0007669"/>
    <property type="project" value="TreeGrafter"/>
</dbReference>
<dbReference type="CDD" id="cd15482">
    <property type="entry name" value="Sialidase_non-viral"/>
    <property type="match status" value="1"/>
</dbReference>
<comment type="caution">
    <text evidence="2">The sequence shown here is derived from an EMBL/GenBank/DDBJ whole genome shotgun (WGS) entry which is preliminary data.</text>
</comment>
<dbReference type="PANTHER" id="PTHR43739">
    <property type="entry name" value="XYLOGLUCANASE (EUROFUNG)"/>
    <property type="match status" value="1"/>
</dbReference>
<evidence type="ECO:0000256" key="1">
    <source>
        <dbReference type="SAM" id="SignalP"/>
    </source>
</evidence>
<evidence type="ECO:0000313" key="3">
    <source>
        <dbReference type="Proteomes" id="UP000580839"/>
    </source>
</evidence>
<dbReference type="Gene3D" id="2.130.10.10">
    <property type="entry name" value="YVTN repeat-like/Quinoprotein amine dehydrogenase"/>
    <property type="match status" value="1"/>
</dbReference>
<dbReference type="InterPro" id="IPR052025">
    <property type="entry name" value="Xyloglucanase_GH74"/>
</dbReference>
<dbReference type="PANTHER" id="PTHR43739:SF5">
    <property type="entry name" value="EXO-ALPHA-SIALIDASE"/>
    <property type="match status" value="1"/>
</dbReference>
<dbReference type="AlphaFoldDB" id="A0A849SVS6"/>
<evidence type="ECO:0008006" key="4">
    <source>
        <dbReference type="Google" id="ProtNLM"/>
    </source>
</evidence>
<organism evidence="2 3">
    <name type="scientific">Eiseniibacteriota bacterium</name>
    <dbReference type="NCBI Taxonomy" id="2212470"/>
    <lineage>
        <taxon>Bacteria</taxon>
        <taxon>Candidatus Eiseniibacteriota</taxon>
    </lineage>
</organism>
<name>A0A849SVS6_UNCEI</name>
<dbReference type="InterPro" id="IPR015943">
    <property type="entry name" value="WD40/YVTN_repeat-like_dom_sf"/>
</dbReference>